<comment type="similarity">
    <text evidence="1 8">Belongs to the glycosyl hydrolase 43 family.</text>
</comment>
<dbReference type="SUPFAM" id="SSF75005">
    <property type="entry name" value="Arabinanase/levansucrase/invertase"/>
    <property type="match status" value="1"/>
</dbReference>
<keyword evidence="3 8" id="KW-0378">Hydrolase</keyword>
<organism evidence="11 12">
    <name type="scientific">Microlunatus parietis</name>
    <dbReference type="NCBI Taxonomy" id="682979"/>
    <lineage>
        <taxon>Bacteria</taxon>
        <taxon>Bacillati</taxon>
        <taxon>Actinomycetota</taxon>
        <taxon>Actinomycetes</taxon>
        <taxon>Propionibacteriales</taxon>
        <taxon>Propionibacteriaceae</taxon>
        <taxon>Microlunatus</taxon>
    </lineage>
</organism>
<evidence type="ECO:0000256" key="3">
    <source>
        <dbReference type="ARBA" id="ARBA00022801"/>
    </source>
</evidence>
<dbReference type="InterPro" id="IPR023296">
    <property type="entry name" value="Glyco_hydro_beta-prop_sf"/>
</dbReference>
<dbReference type="RefSeq" id="WP_179750893.1">
    <property type="nucleotide sequence ID" value="NZ_JACCBU010000001.1"/>
</dbReference>
<evidence type="ECO:0000256" key="5">
    <source>
        <dbReference type="ARBA" id="ARBA00023295"/>
    </source>
</evidence>
<dbReference type="InterPro" id="IPR006710">
    <property type="entry name" value="Glyco_hydro_43"/>
</dbReference>
<sequence length="362" mass="38459">MIMDRRRSWKRAWLARLLAVAGLLLGPVVPAVAGTPAPPEPVFAGTVAADPGVIFADGEYYAFTTGAGAPYLKAPTPAGPWQAMGPALTGTGGWALPAPIWAPDAVHVGGDRYVLYYSARVDGLAANQRCIGVAVSDVGPAGPYEPTDRPVSCPAGARRHDNGELINASDQPPTPNPGDGLIDASPILTEDGRRFVLYKTQRPNPLTTLRIVEVDASWTTAIAPSVELQRYEGQIENPAMVQRGGKFVLFASKFNYLSCDYATVWWRSNSPTRGFTAGPERSLLTTKKTGVCGPGGADPTPTATPGEWRLVLHGWVCPALSTTPCADVFPLPADKRRVIYAATLGWGDDGATPEVKRFLDPA</sequence>
<dbReference type="GO" id="GO:0045493">
    <property type="term" value="P:xylan catabolic process"/>
    <property type="evidence" value="ECO:0007669"/>
    <property type="project" value="UniProtKB-KW"/>
</dbReference>
<reference evidence="11 12" key="1">
    <citation type="submission" date="2020-07" db="EMBL/GenBank/DDBJ databases">
        <title>Sequencing the genomes of 1000 actinobacteria strains.</title>
        <authorList>
            <person name="Klenk H.-P."/>
        </authorList>
    </citation>
    <scope>NUCLEOTIDE SEQUENCE [LARGE SCALE GENOMIC DNA]</scope>
    <source>
        <strain evidence="11 12">DSM 22083</strain>
    </source>
</reference>
<feature type="site" description="Important for catalytic activity, responsible for pKa modulation of the active site Glu and correct orientation of both the proton donor and substrate" evidence="7">
    <location>
        <position position="183"/>
    </location>
</feature>
<dbReference type="GO" id="GO:0004553">
    <property type="term" value="F:hydrolase activity, hydrolyzing O-glycosyl compounds"/>
    <property type="evidence" value="ECO:0007669"/>
    <property type="project" value="InterPro"/>
</dbReference>
<keyword evidence="4" id="KW-0119">Carbohydrate metabolism</keyword>
<dbReference type="AlphaFoldDB" id="A0A7Y9L8R0"/>
<dbReference type="PANTHER" id="PTHR43772:SF2">
    <property type="entry name" value="PUTATIVE (AFU_ORTHOLOGUE AFUA_2G04480)-RELATED"/>
    <property type="match status" value="1"/>
</dbReference>
<protein>
    <recommendedName>
        <fullName evidence="13">Glycosyl hydrolases family 43</fullName>
    </recommendedName>
</protein>
<keyword evidence="5 8" id="KW-0326">Glycosidase</keyword>
<feature type="active site" description="Proton donor" evidence="6">
    <location>
        <position position="236"/>
    </location>
</feature>
<feature type="region of interest" description="Disordered" evidence="9">
    <location>
        <begin position="139"/>
        <end position="181"/>
    </location>
</feature>
<keyword evidence="2" id="KW-0858">Xylan degradation</keyword>
<evidence type="ECO:0000256" key="4">
    <source>
        <dbReference type="ARBA" id="ARBA00023277"/>
    </source>
</evidence>
<accession>A0A7Y9L8R0</accession>
<evidence type="ECO:0008006" key="13">
    <source>
        <dbReference type="Google" id="ProtNLM"/>
    </source>
</evidence>
<comment type="caution">
    <text evidence="11">The sequence shown here is derived from an EMBL/GenBank/DDBJ whole genome shotgun (WGS) entry which is preliminary data.</text>
</comment>
<evidence type="ECO:0000256" key="1">
    <source>
        <dbReference type="ARBA" id="ARBA00009865"/>
    </source>
</evidence>
<feature type="chain" id="PRO_5030544631" description="Glycosyl hydrolases family 43" evidence="10">
    <location>
        <begin position="34"/>
        <end position="362"/>
    </location>
</feature>
<dbReference type="Gene3D" id="2.115.10.20">
    <property type="entry name" value="Glycosyl hydrolase domain, family 43"/>
    <property type="match status" value="1"/>
</dbReference>
<feature type="signal peptide" evidence="10">
    <location>
        <begin position="1"/>
        <end position="33"/>
    </location>
</feature>
<dbReference type="Pfam" id="PF04616">
    <property type="entry name" value="Glyco_hydro_43"/>
    <property type="match status" value="1"/>
</dbReference>
<feature type="active site" description="Proton acceptor" evidence="6">
    <location>
        <position position="50"/>
    </location>
</feature>
<proteinExistence type="inferred from homology"/>
<gene>
    <name evidence="11" type="ORF">BKA15_002353</name>
</gene>
<evidence type="ECO:0000256" key="6">
    <source>
        <dbReference type="PIRSR" id="PIRSR606710-1"/>
    </source>
</evidence>
<evidence type="ECO:0000256" key="7">
    <source>
        <dbReference type="PIRSR" id="PIRSR606710-2"/>
    </source>
</evidence>
<keyword evidence="2" id="KW-0624">Polysaccharide degradation</keyword>
<evidence type="ECO:0000313" key="11">
    <source>
        <dbReference type="EMBL" id="NYE71024.1"/>
    </source>
</evidence>
<evidence type="ECO:0000256" key="10">
    <source>
        <dbReference type="SAM" id="SignalP"/>
    </source>
</evidence>
<name>A0A7Y9L8R0_9ACTN</name>
<keyword evidence="12" id="KW-1185">Reference proteome</keyword>
<dbReference type="PANTHER" id="PTHR43772">
    <property type="entry name" value="ENDO-1,4-BETA-XYLANASE"/>
    <property type="match status" value="1"/>
</dbReference>
<evidence type="ECO:0000313" key="12">
    <source>
        <dbReference type="Proteomes" id="UP000569914"/>
    </source>
</evidence>
<evidence type="ECO:0000256" key="8">
    <source>
        <dbReference type="RuleBase" id="RU361187"/>
    </source>
</evidence>
<evidence type="ECO:0000256" key="9">
    <source>
        <dbReference type="SAM" id="MobiDB-lite"/>
    </source>
</evidence>
<dbReference type="EMBL" id="JACCBU010000001">
    <property type="protein sequence ID" value="NYE71024.1"/>
    <property type="molecule type" value="Genomic_DNA"/>
</dbReference>
<keyword evidence="10" id="KW-0732">Signal</keyword>
<dbReference type="Proteomes" id="UP000569914">
    <property type="component" value="Unassembled WGS sequence"/>
</dbReference>
<evidence type="ECO:0000256" key="2">
    <source>
        <dbReference type="ARBA" id="ARBA00022651"/>
    </source>
</evidence>
<dbReference type="InterPro" id="IPR052176">
    <property type="entry name" value="Glycosyl_Hydrlase_43_Enz"/>
</dbReference>